<sequence>VTERISTDDVAHVARLARLELGPDELESFTSQLGAVLDHAADLDSLDLDGVEPTAHPLPLSNALRPDEVGPTLDPDEVLAAAPAVEDGQFRVPPVLGEAP</sequence>
<dbReference type="Pfam" id="PF02686">
    <property type="entry name" value="GatC"/>
    <property type="match status" value="1"/>
</dbReference>
<dbReference type="EMBL" id="UINC01003724">
    <property type="protein sequence ID" value="SVA08735.1"/>
    <property type="molecule type" value="Genomic_DNA"/>
</dbReference>
<dbReference type="GO" id="GO:0070681">
    <property type="term" value="P:glutaminyl-tRNAGln biosynthesis via transamidation"/>
    <property type="evidence" value="ECO:0007669"/>
    <property type="project" value="TreeGrafter"/>
</dbReference>
<proteinExistence type="inferred from homology"/>
<dbReference type="PANTHER" id="PTHR15004">
    <property type="entry name" value="GLUTAMYL-TRNA(GLN) AMIDOTRANSFERASE SUBUNIT C, MITOCHONDRIAL"/>
    <property type="match status" value="1"/>
</dbReference>
<dbReference type="AlphaFoldDB" id="A0A381SXI4"/>
<dbReference type="SUPFAM" id="SSF141000">
    <property type="entry name" value="Glu-tRNAGln amidotransferase C subunit"/>
    <property type="match status" value="1"/>
</dbReference>
<protein>
    <submittedName>
        <fullName evidence="1">Uncharacterized protein</fullName>
    </submittedName>
</protein>
<organism evidence="1">
    <name type="scientific">marine metagenome</name>
    <dbReference type="NCBI Taxonomy" id="408172"/>
    <lineage>
        <taxon>unclassified sequences</taxon>
        <taxon>metagenomes</taxon>
        <taxon>ecological metagenomes</taxon>
    </lineage>
</organism>
<dbReference type="GO" id="GO:0006450">
    <property type="term" value="P:regulation of translational fidelity"/>
    <property type="evidence" value="ECO:0007669"/>
    <property type="project" value="InterPro"/>
</dbReference>
<dbReference type="NCBIfam" id="TIGR00135">
    <property type="entry name" value="gatC"/>
    <property type="match status" value="1"/>
</dbReference>
<name>A0A381SXI4_9ZZZZ</name>
<dbReference type="PANTHER" id="PTHR15004:SF0">
    <property type="entry name" value="GLUTAMYL-TRNA(GLN) AMIDOTRANSFERASE SUBUNIT C, MITOCHONDRIAL"/>
    <property type="match status" value="1"/>
</dbReference>
<dbReference type="InterPro" id="IPR036113">
    <property type="entry name" value="Asp/Glu-ADT_sf_sub_c"/>
</dbReference>
<evidence type="ECO:0000313" key="1">
    <source>
        <dbReference type="EMBL" id="SVA08735.1"/>
    </source>
</evidence>
<dbReference type="Gene3D" id="1.10.20.60">
    <property type="entry name" value="Glu-tRNAGln amidotransferase C subunit, N-terminal domain"/>
    <property type="match status" value="1"/>
</dbReference>
<dbReference type="HAMAP" id="MF_00122">
    <property type="entry name" value="GatC"/>
    <property type="match status" value="1"/>
</dbReference>
<dbReference type="InterPro" id="IPR003837">
    <property type="entry name" value="GatC"/>
</dbReference>
<feature type="non-terminal residue" evidence="1">
    <location>
        <position position="1"/>
    </location>
</feature>
<gene>
    <name evidence="1" type="ORF">METZ01_LOCUS61589</name>
</gene>
<accession>A0A381SXI4</accession>
<reference evidence="1" key="1">
    <citation type="submission" date="2018-05" db="EMBL/GenBank/DDBJ databases">
        <authorList>
            <person name="Lanie J.A."/>
            <person name="Ng W.-L."/>
            <person name="Kazmierczak K.M."/>
            <person name="Andrzejewski T.M."/>
            <person name="Davidsen T.M."/>
            <person name="Wayne K.J."/>
            <person name="Tettelin H."/>
            <person name="Glass J.I."/>
            <person name="Rusch D."/>
            <person name="Podicherti R."/>
            <person name="Tsui H.-C.T."/>
            <person name="Winkler M.E."/>
        </authorList>
    </citation>
    <scope>NUCLEOTIDE SEQUENCE</scope>
</reference>